<name>A0A7J7HNV8_CAMSI</name>
<keyword evidence="3" id="KW-1185">Reference proteome</keyword>
<dbReference type="Pfam" id="PF00400">
    <property type="entry name" value="WD40"/>
    <property type="match status" value="5"/>
</dbReference>
<dbReference type="SUPFAM" id="SSF69322">
    <property type="entry name" value="Tricorn protease domain 2"/>
    <property type="match status" value="1"/>
</dbReference>
<evidence type="ECO:0000313" key="3">
    <source>
        <dbReference type="Proteomes" id="UP000593564"/>
    </source>
</evidence>
<dbReference type="Gene3D" id="2.130.10.10">
    <property type="entry name" value="YVTN repeat-like/Quinoprotein amine dehydrogenase"/>
    <property type="match status" value="4"/>
</dbReference>
<dbReference type="InterPro" id="IPR052779">
    <property type="entry name" value="WDR62"/>
</dbReference>
<dbReference type="SUPFAM" id="SSF50978">
    <property type="entry name" value="WD40 repeat-like"/>
    <property type="match status" value="1"/>
</dbReference>
<evidence type="ECO:0000313" key="2">
    <source>
        <dbReference type="EMBL" id="KAF5953664.1"/>
    </source>
</evidence>
<feature type="compositionally biased region" description="Polar residues" evidence="1">
    <location>
        <begin position="890"/>
        <end position="900"/>
    </location>
</feature>
<organism evidence="2 3">
    <name type="scientific">Camellia sinensis</name>
    <name type="common">Tea plant</name>
    <name type="synonym">Thea sinensis</name>
    <dbReference type="NCBI Taxonomy" id="4442"/>
    <lineage>
        <taxon>Eukaryota</taxon>
        <taxon>Viridiplantae</taxon>
        <taxon>Streptophyta</taxon>
        <taxon>Embryophyta</taxon>
        <taxon>Tracheophyta</taxon>
        <taxon>Spermatophyta</taxon>
        <taxon>Magnoliopsida</taxon>
        <taxon>eudicotyledons</taxon>
        <taxon>Gunneridae</taxon>
        <taxon>Pentapetalae</taxon>
        <taxon>asterids</taxon>
        <taxon>Ericales</taxon>
        <taxon>Theaceae</taxon>
        <taxon>Camellia</taxon>
    </lineage>
</organism>
<feature type="compositionally biased region" description="Polar residues" evidence="1">
    <location>
        <begin position="962"/>
        <end position="971"/>
    </location>
</feature>
<dbReference type="Proteomes" id="UP000593564">
    <property type="component" value="Unassembled WGS sequence"/>
</dbReference>
<protein>
    <recommendedName>
        <fullName evidence="4">Anaphase-promoting complex subunit 4 WD40 domain-containing protein</fullName>
    </recommendedName>
</protein>
<accession>A0A7J7HNV8</accession>
<gene>
    <name evidence="2" type="ORF">HYC85_006520</name>
</gene>
<feature type="region of interest" description="Disordered" evidence="1">
    <location>
        <begin position="961"/>
        <end position="982"/>
    </location>
</feature>
<evidence type="ECO:0000256" key="1">
    <source>
        <dbReference type="SAM" id="MobiDB-lite"/>
    </source>
</evidence>
<dbReference type="PANTHER" id="PTHR45589">
    <property type="entry name" value="WD REPEAT DOMAIN 62, ISOFORM G"/>
    <property type="match status" value="1"/>
</dbReference>
<proteinExistence type="predicted"/>
<sequence>MKPNRKLKKSHSSSSKLKLKEVIGLTTKNANGLASNVSGSRCVYVAGCVVVVYNVESGSQSHLVVSNRTPKPLSCVAMSKDGGFVAAGESGHQAAVLVWDCVSLALLSELKSHQHGVACSAFSPDGKHLVSVGFPHDGYICLWDWRSGMLVTKLKACSSCSSVESVCFSSDAKFIVTAGKKHLKLWTVGSSARPRANAGAKSLAMHGKAINLGYQKGCSFVAVTSPVLTNSSLVNRDQAGGILPIYALTDAGRCSISSPFWVVNKKFSGPKEPTLQVKKAFALSTSNKLIACACNNGVVKLFTIESLEYSGSLHHTEMKRCKKEDDMDCLGKVSQKDLQLLPTLPNAIACQFLASEKLVVIYGDHSLYIWDIQDIDKATRFCVLVSHSACIWDIKNLPCEKMHDPCLACVARGCSGGVSFATCSADGTIRFWDLALQPVSSMDDLTLATNHNFLLTETVKATCLVSAGVFERDSVELGISVPGFRSLAISSDGKHLAAGDCQGNLHVYNLYTSDYICVQDAHDAEILSLSFSLSSKKDVFSEEILGSYYFLASGGRDRMIHLYDVNRNFDIIGSVDDHSAAVTSVKLISDGCKILSCSADRSLILRDVAVTDTDCKISLCNHQMASFGAVYDMAVNPAMDVAVTVGEDKKINIFNIATGKLIRSVKQEGESGDLVKVSYLSMVSKARLHLHHNDLMLQTNCFDRSICMYDFFTGEIVARAEGHGEVITGIIFLPDCEHIVAGDGCIFVWEVPAPLSSKILQKIKQNSRPSSPSSIVQPASLSHLKFYEEDDHPFKINPEQWTLPESSNPVRLFCQGGGLRETSAFKFSISRLPKWARAKVNSPRIMPIDPDYTSSQVGSHGDSNVQTPSKHDLEGSEPFLGSMSRHSSDTDTSQGSQMPQETHRRSFALDRRWLTIHTVCLDSLNSPGVWDMKDMKMMVTIPTKDPALEMTSDIEVIKVSSRDPSVNNSPVEPSFGLRNHVDGEGASLTKHARQNGSGSASHSSDELEISSASACQEVSVSEVSEQFQSETTESGLQALMEVNAACMKSQAKDLLKHNFGDLLGRLKTEERKSSVRKSYSAQFVLRKDLLRGQKKLFDTPIRDLGGESMKEGKEVTSLAMQQDPQILVLEELQSTCEKDVKNMMPKLQSSATIISQSDSANCFATDNSGNLELENIINQPDSNFEGCEKQNTIMACKEALLNLETAAENAFLLFSKLGTLTNTVEEASIGSESQLYSKATEMLPSIAKKVQEVTKLVQSTNISGGKTKADVSSFEPLLGTFAESLSQRVVEILKKNCGTLT</sequence>
<dbReference type="InterPro" id="IPR001680">
    <property type="entry name" value="WD40_rpt"/>
</dbReference>
<dbReference type="SUPFAM" id="SSF50960">
    <property type="entry name" value="TolB, C-terminal domain"/>
    <property type="match status" value="1"/>
</dbReference>
<dbReference type="SMART" id="SM00320">
    <property type="entry name" value="WD40"/>
    <property type="match status" value="11"/>
</dbReference>
<dbReference type="InterPro" id="IPR015943">
    <property type="entry name" value="WD40/YVTN_repeat-like_dom_sf"/>
</dbReference>
<reference evidence="3" key="1">
    <citation type="journal article" date="2020" name="Nat. Commun.">
        <title>Genome assembly of wild tea tree DASZ reveals pedigree and selection history of tea varieties.</title>
        <authorList>
            <person name="Zhang W."/>
            <person name="Zhang Y."/>
            <person name="Qiu H."/>
            <person name="Guo Y."/>
            <person name="Wan H."/>
            <person name="Zhang X."/>
            <person name="Scossa F."/>
            <person name="Alseekh S."/>
            <person name="Zhang Q."/>
            <person name="Wang P."/>
            <person name="Xu L."/>
            <person name="Schmidt M.H."/>
            <person name="Jia X."/>
            <person name="Li D."/>
            <person name="Zhu A."/>
            <person name="Guo F."/>
            <person name="Chen W."/>
            <person name="Ni D."/>
            <person name="Usadel B."/>
            <person name="Fernie A.R."/>
            <person name="Wen W."/>
        </authorList>
    </citation>
    <scope>NUCLEOTIDE SEQUENCE [LARGE SCALE GENOMIC DNA]</scope>
    <source>
        <strain evidence="3">cv. G240</strain>
    </source>
</reference>
<evidence type="ECO:0008006" key="4">
    <source>
        <dbReference type="Google" id="ProtNLM"/>
    </source>
</evidence>
<dbReference type="PANTHER" id="PTHR45589:SF1">
    <property type="entry name" value="WD REPEAT DOMAIN 62, ISOFORM G"/>
    <property type="match status" value="1"/>
</dbReference>
<dbReference type="EMBL" id="JACBKZ010000003">
    <property type="protein sequence ID" value="KAF5953664.1"/>
    <property type="molecule type" value="Genomic_DNA"/>
</dbReference>
<feature type="region of interest" description="Disordered" evidence="1">
    <location>
        <begin position="989"/>
        <end position="1008"/>
    </location>
</feature>
<dbReference type="InterPro" id="IPR036322">
    <property type="entry name" value="WD40_repeat_dom_sf"/>
</dbReference>
<reference evidence="2 3" key="2">
    <citation type="submission" date="2020-07" db="EMBL/GenBank/DDBJ databases">
        <title>Genome assembly of wild tea tree DASZ reveals pedigree and selection history of tea varieties.</title>
        <authorList>
            <person name="Zhang W."/>
        </authorList>
    </citation>
    <scope>NUCLEOTIDE SEQUENCE [LARGE SCALE GENOMIC DNA]</scope>
    <source>
        <strain evidence="3">cv. G240</strain>
        <tissue evidence="2">Leaf</tissue>
    </source>
</reference>
<feature type="region of interest" description="Disordered" evidence="1">
    <location>
        <begin position="846"/>
        <end position="904"/>
    </location>
</feature>
<feature type="compositionally biased region" description="Polar residues" evidence="1">
    <location>
        <begin position="852"/>
        <end position="868"/>
    </location>
</feature>
<comment type="caution">
    <text evidence="2">The sequence shown here is derived from an EMBL/GenBank/DDBJ whole genome shotgun (WGS) entry which is preliminary data.</text>
</comment>